<evidence type="ECO:0000256" key="8">
    <source>
        <dbReference type="ARBA" id="ARBA00049014"/>
    </source>
</evidence>
<evidence type="ECO:0000256" key="5">
    <source>
        <dbReference type="ARBA" id="ARBA00022840"/>
    </source>
</evidence>
<keyword evidence="2" id="KW-0808">Transferase</keyword>
<dbReference type="Gene3D" id="1.10.510.10">
    <property type="entry name" value="Transferase(Phosphotransferase) domain 1"/>
    <property type="match status" value="1"/>
</dbReference>
<organism evidence="15 16">
    <name type="scientific">Euplotes crassus</name>
    <dbReference type="NCBI Taxonomy" id="5936"/>
    <lineage>
        <taxon>Eukaryota</taxon>
        <taxon>Sar</taxon>
        <taxon>Alveolata</taxon>
        <taxon>Ciliophora</taxon>
        <taxon>Intramacronucleata</taxon>
        <taxon>Spirotrichea</taxon>
        <taxon>Hypotrichia</taxon>
        <taxon>Euplotida</taxon>
        <taxon>Euplotidae</taxon>
        <taxon>Moneuplotes</taxon>
    </lineage>
</organism>
<dbReference type="InterPro" id="IPR011009">
    <property type="entry name" value="Kinase-like_dom_sf"/>
</dbReference>
<dbReference type="PROSITE" id="PS00108">
    <property type="entry name" value="PROTEIN_KINASE_ST"/>
    <property type="match status" value="1"/>
</dbReference>
<keyword evidence="16" id="KW-1185">Reference proteome</keyword>
<evidence type="ECO:0000256" key="4">
    <source>
        <dbReference type="ARBA" id="ARBA00022777"/>
    </source>
</evidence>
<dbReference type="PANTHER" id="PTHR48013">
    <property type="entry name" value="DUAL SPECIFICITY MITOGEN-ACTIVATED PROTEIN KINASE KINASE 5-RELATED"/>
    <property type="match status" value="1"/>
</dbReference>
<sequence length="456" mass="51188">METDQPMSAAQQPVKKKKKRPMMKLKIPEQHTTPEENVIGVGEEKKVADSIQSTDSYQHVVIDKEQIDIQDEMNKYAPTVHGNTFNLSRDFAEQSVPNTSTADVSMTSNSLCNRIAESSLGSGTMSFEDIQKTVMHIEKNYGNDTEASSTMEEEIASEIDENRSLFDNSEMSIDLSDLKCVGTLGQGASGRVEKCFHKPTKKRIALKVIPVDASTAVKKQLLLELKTLHECESDYIVKSYGAFLKSGNVNIALEYMDAGSLTSVLEVVEKIPEDILGLMTIQMLKGLHYLHKEKKVIHRDIKPSNILLNKKGQVKIADFGVSGKIEKTLDCLSSWVGTMTHMSPERLRGEAYYADTDIWSLGLILLECALGKFPFRIDDEINNEAGFWKILSCIENSEPCELPDGFSEEFRDFIKICLEKIPGSRQSAAELLEHKFCEKYDGMDNSLFKRWIKTTC</sequence>
<evidence type="ECO:0000256" key="1">
    <source>
        <dbReference type="ARBA" id="ARBA00022527"/>
    </source>
</evidence>
<dbReference type="Gene3D" id="3.30.200.20">
    <property type="entry name" value="Phosphorylase Kinase, domain 1"/>
    <property type="match status" value="1"/>
</dbReference>
<evidence type="ECO:0000256" key="9">
    <source>
        <dbReference type="ARBA" id="ARBA00049299"/>
    </source>
</evidence>
<gene>
    <name evidence="15" type="ORF">ECRASSUSDP1_LOCUS6872</name>
</gene>
<dbReference type="Pfam" id="PF00069">
    <property type="entry name" value="Pkinase"/>
    <property type="match status" value="1"/>
</dbReference>
<protein>
    <recommendedName>
        <fullName evidence="7">mitogen-activated protein kinase kinase</fullName>
        <ecNumber evidence="7">2.7.12.2</ecNumber>
    </recommendedName>
</protein>
<comment type="catalytic activity">
    <reaction evidence="8">
        <text>L-seryl-[protein] + ATP = O-phospho-L-seryl-[protein] + ADP + H(+)</text>
        <dbReference type="Rhea" id="RHEA:17989"/>
        <dbReference type="Rhea" id="RHEA-COMP:9863"/>
        <dbReference type="Rhea" id="RHEA-COMP:11604"/>
        <dbReference type="ChEBI" id="CHEBI:15378"/>
        <dbReference type="ChEBI" id="CHEBI:29999"/>
        <dbReference type="ChEBI" id="CHEBI:30616"/>
        <dbReference type="ChEBI" id="CHEBI:83421"/>
        <dbReference type="ChEBI" id="CHEBI:456216"/>
        <dbReference type="EC" id="2.7.12.2"/>
    </reaction>
</comment>
<dbReference type="PROSITE" id="PS50011">
    <property type="entry name" value="PROTEIN_KINASE_DOM"/>
    <property type="match status" value="1"/>
</dbReference>
<dbReference type="InterPro" id="IPR017441">
    <property type="entry name" value="Protein_kinase_ATP_BS"/>
</dbReference>
<proteinExistence type="inferred from homology"/>
<evidence type="ECO:0000256" key="7">
    <source>
        <dbReference type="ARBA" id="ARBA00038999"/>
    </source>
</evidence>
<dbReference type="SMART" id="SM00220">
    <property type="entry name" value="S_TKc"/>
    <property type="match status" value="1"/>
</dbReference>
<dbReference type="PROSITE" id="PS00107">
    <property type="entry name" value="PROTEIN_KINASE_ATP"/>
    <property type="match status" value="1"/>
</dbReference>
<evidence type="ECO:0000256" key="2">
    <source>
        <dbReference type="ARBA" id="ARBA00022679"/>
    </source>
</evidence>
<accession>A0AAD1XCK9</accession>
<feature type="compositionally biased region" description="Polar residues" evidence="13">
    <location>
        <begin position="1"/>
        <end position="11"/>
    </location>
</feature>
<name>A0AAD1XCK9_EUPCR</name>
<keyword evidence="1 12" id="KW-0723">Serine/threonine-protein kinase</keyword>
<evidence type="ECO:0000256" key="11">
    <source>
        <dbReference type="PROSITE-ProRule" id="PRU10141"/>
    </source>
</evidence>
<comment type="catalytic activity">
    <reaction evidence="9">
        <text>L-threonyl-[protein] + ATP = O-phospho-L-threonyl-[protein] + ADP + H(+)</text>
        <dbReference type="Rhea" id="RHEA:46608"/>
        <dbReference type="Rhea" id="RHEA-COMP:11060"/>
        <dbReference type="Rhea" id="RHEA-COMP:11605"/>
        <dbReference type="ChEBI" id="CHEBI:15378"/>
        <dbReference type="ChEBI" id="CHEBI:30013"/>
        <dbReference type="ChEBI" id="CHEBI:30616"/>
        <dbReference type="ChEBI" id="CHEBI:61977"/>
        <dbReference type="ChEBI" id="CHEBI:456216"/>
        <dbReference type="EC" id="2.7.12.2"/>
    </reaction>
</comment>
<dbReference type="InterPro" id="IPR000719">
    <property type="entry name" value="Prot_kinase_dom"/>
</dbReference>
<dbReference type="EC" id="2.7.12.2" evidence="7"/>
<keyword evidence="4" id="KW-0418">Kinase</keyword>
<keyword evidence="3 11" id="KW-0547">Nucleotide-binding</keyword>
<keyword evidence="5 11" id="KW-0067">ATP-binding</keyword>
<evidence type="ECO:0000256" key="13">
    <source>
        <dbReference type="SAM" id="MobiDB-lite"/>
    </source>
</evidence>
<dbReference type="Proteomes" id="UP001295684">
    <property type="component" value="Unassembled WGS sequence"/>
</dbReference>
<evidence type="ECO:0000256" key="12">
    <source>
        <dbReference type="RuleBase" id="RU000304"/>
    </source>
</evidence>
<dbReference type="SUPFAM" id="SSF56112">
    <property type="entry name" value="Protein kinase-like (PK-like)"/>
    <property type="match status" value="1"/>
</dbReference>
<evidence type="ECO:0000256" key="10">
    <source>
        <dbReference type="ARBA" id="ARBA00051693"/>
    </source>
</evidence>
<dbReference type="InterPro" id="IPR008271">
    <property type="entry name" value="Ser/Thr_kinase_AS"/>
</dbReference>
<dbReference type="GO" id="GO:0004674">
    <property type="term" value="F:protein serine/threonine kinase activity"/>
    <property type="evidence" value="ECO:0007669"/>
    <property type="project" value="UniProtKB-KW"/>
</dbReference>
<dbReference type="FunFam" id="3.30.200.20:FF:000040">
    <property type="entry name" value="Dual specificity mitogen-activated protein kinase kinase"/>
    <property type="match status" value="1"/>
</dbReference>
<dbReference type="GO" id="GO:0005524">
    <property type="term" value="F:ATP binding"/>
    <property type="evidence" value="ECO:0007669"/>
    <property type="project" value="UniProtKB-UniRule"/>
</dbReference>
<feature type="domain" description="Protein kinase" evidence="14">
    <location>
        <begin position="178"/>
        <end position="437"/>
    </location>
</feature>
<reference evidence="15" key="1">
    <citation type="submission" date="2023-07" db="EMBL/GenBank/DDBJ databases">
        <authorList>
            <consortium name="AG Swart"/>
            <person name="Singh M."/>
            <person name="Singh A."/>
            <person name="Seah K."/>
            <person name="Emmerich C."/>
        </authorList>
    </citation>
    <scope>NUCLEOTIDE SEQUENCE</scope>
    <source>
        <strain evidence="15">DP1</strain>
    </source>
</reference>
<evidence type="ECO:0000313" key="15">
    <source>
        <dbReference type="EMBL" id="CAI2365553.1"/>
    </source>
</evidence>
<feature type="region of interest" description="Disordered" evidence="13">
    <location>
        <begin position="1"/>
        <end position="36"/>
    </location>
</feature>
<dbReference type="CDD" id="cd06623">
    <property type="entry name" value="PKc_MAPKK_plant_like"/>
    <property type="match status" value="1"/>
</dbReference>
<evidence type="ECO:0000259" key="14">
    <source>
        <dbReference type="PROSITE" id="PS50011"/>
    </source>
</evidence>
<feature type="compositionally biased region" description="Basic residues" evidence="13">
    <location>
        <begin position="14"/>
        <end position="23"/>
    </location>
</feature>
<dbReference type="AlphaFoldDB" id="A0AAD1XCK9"/>
<comment type="catalytic activity">
    <reaction evidence="10">
        <text>L-tyrosyl-[protein] + ATP = O-phospho-L-tyrosyl-[protein] + ADP + H(+)</text>
        <dbReference type="Rhea" id="RHEA:10596"/>
        <dbReference type="Rhea" id="RHEA-COMP:10136"/>
        <dbReference type="Rhea" id="RHEA-COMP:20101"/>
        <dbReference type="ChEBI" id="CHEBI:15378"/>
        <dbReference type="ChEBI" id="CHEBI:30616"/>
        <dbReference type="ChEBI" id="CHEBI:46858"/>
        <dbReference type="ChEBI" id="CHEBI:61978"/>
        <dbReference type="ChEBI" id="CHEBI:456216"/>
        <dbReference type="EC" id="2.7.12.2"/>
    </reaction>
</comment>
<comment type="caution">
    <text evidence="15">The sequence shown here is derived from an EMBL/GenBank/DDBJ whole genome shotgun (WGS) entry which is preliminary data.</text>
</comment>
<evidence type="ECO:0000256" key="3">
    <source>
        <dbReference type="ARBA" id="ARBA00022741"/>
    </source>
</evidence>
<feature type="binding site" evidence="11">
    <location>
        <position position="207"/>
    </location>
    <ligand>
        <name>ATP</name>
        <dbReference type="ChEBI" id="CHEBI:30616"/>
    </ligand>
</feature>
<evidence type="ECO:0000313" key="16">
    <source>
        <dbReference type="Proteomes" id="UP001295684"/>
    </source>
</evidence>
<dbReference type="GO" id="GO:0004708">
    <property type="term" value="F:MAP kinase kinase activity"/>
    <property type="evidence" value="ECO:0007669"/>
    <property type="project" value="UniProtKB-EC"/>
</dbReference>
<evidence type="ECO:0000256" key="6">
    <source>
        <dbReference type="ARBA" id="ARBA00038035"/>
    </source>
</evidence>
<dbReference type="PANTHER" id="PTHR48013:SF9">
    <property type="entry name" value="DUAL SPECIFICITY MITOGEN-ACTIVATED PROTEIN KINASE KINASE 5"/>
    <property type="match status" value="1"/>
</dbReference>
<comment type="similarity">
    <text evidence="6">Belongs to the protein kinase superfamily. STE Ser/Thr protein kinase family. MAP kinase kinase subfamily.</text>
</comment>
<dbReference type="EMBL" id="CAMPGE010006677">
    <property type="protein sequence ID" value="CAI2365553.1"/>
    <property type="molecule type" value="Genomic_DNA"/>
</dbReference>